<evidence type="ECO:0000256" key="1">
    <source>
        <dbReference type="SAM" id="MobiDB-lite"/>
    </source>
</evidence>
<dbReference type="EMBL" id="JBGBPQ010000006">
    <property type="protein sequence ID" value="KAL1522583.1"/>
    <property type="molecule type" value="Genomic_DNA"/>
</dbReference>
<evidence type="ECO:0000313" key="3">
    <source>
        <dbReference type="Proteomes" id="UP001515480"/>
    </source>
</evidence>
<dbReference type="AlphaFoldDB" id="A0AB34JNK3"/>
<dbReference type="InterPro" id="IPR029071">
    <property type="entry name" value="Ubiquitin-like_domsf"/>
</dbReference>
<feature type="region of interest" description="Disordered" evidence="1">
    <location>
        <begin position="252"/>
        <end position="281"/>
    </location>
</feature>
<proteinExistence type="predicted"/>
<dbReference type="SUPFAM" id="SSF54236">
    <property type="entry name" value="Ubiquitin-like"/>
    <property type="match status" value="1"/>
</dbReference>
<evidence type="ECO:0008006" key="4">
    <source>
        <dbReference type="Google" id="ProtNLM"/>
    </source>
</evidence>
<dbReference type="Proteomes" id="UP001515480">
    <property type="component" value="Unassembled WGS sequence"/>
</dbReference>
<evidence type="ECO:0000313" key="2">
    <source>
        <dbReference type="EMBL" id="KAL1522583.1"/>
    </source>
</evidence>
<gene>
    <name evidence="2" type="ORF">AB1Y20_017568</name>
</gene>
<dbReference type="CDD" id="cd17039">
    <property type="entry name" value="Ubl_ubiquitin_like"/>
    <property type="match status" value="1"/>
</dbReference>
<keyword evidence="3" id="KW-1185">Reference proteome</keyword>
<organism evidence="2 3">
    <name type="scientific">Prymnesium parvum</name>
    <name type="common">Toxic golden alga</name>
    <dbReference type="NCBI Taxonomy" id="97485"/>
    <lineage>
        <taxon>Eukaryota</taxon>
        <taxon>Haptista</taxon>
        <taxon>Haptophyta</taxon>
        <taxon>Prymnesiophyceae</taxon>
        <taxon>Prymnesiales</taxon>
        <taxon>Prymnesiaceae</taxon>
        <taxon>Prymnesium</taxon>
    </lineage>
</organism>
<comment type="caution">
    <text evidence="2">The sequence shown here is derived from an EMBL/GenBank/DDBJ whole genome shotgun (WGS) entry which is preliminary data.</text>
</comment>
<accession>A0AB34JNK3</accession>
<sequence>MVPLQLEGVEAPPGTPRKVNVRHTAVKATGHIVPLITTVENLPEHCTVRDLQLLMYDHLSVSIRQPIELRYWGKPLDVDKMLKEYAIKEHSEITVVVKPRLPEGVPYGSSELHRIRFASHNLQKPFAVEGVSNDMTVLDLKVMVQAHLKANPIYLAIVTAPEDERAGTVAIKVGDQFYSDSSAPGKGGKGVMKLRRVKDGSLGTVNEADVPLLVLQPEQMTLLHDGVKLMDDAFLGSVGLVNNEQLYLDFKPPWPQSWLPEDGSAPPKGGGAEKKGAKKKK</sequence>
<reference evidence="2 3" key="1">
    <citation type="journal article" date="2024" name="Science">
        <title>Giant polyketide synthase enzymes in the biosynthesis of giant marine polyether toxins.</title>
        <authorList>
            <person name="Fallon T.R."/>
            <person name="Shende V.V."/>
            <person name="Wierzbicki I.H."/>
            <person name="Pendleton A.L."/>
            <person name="Watervoot N.F."/>
            <person name="Auber R.P."/>
            <person name="Gonzalez D.J."/>
            <person name="Wisecaver J.H."/>
            <person name="Moore B.S."/>
        </authorList>
    </citation>
    <scope>NUCLEOTIDE SEQUENCE [LARGE SCALE GENOMIC DNA]</scope>
    <source>
        <strain evidence="2 3">12B1</strain>
    </source>
</reference>
<protein>
    <recommendedName>
        <fullName evidence="4">Ubiquitin-like domain-containing protein</fullName>
    </recommendedName>
</protein>
<name>A0AB34JNK3_PRYPA</name>